<evidence type="ECO:0000256" key="1">
    <source>
        <dbReference type="SAM" id="MobiDB-lite"/>
    </source>
</evidence>
<proteinExistence type="predicted"/>
<feature type="compositionally biased region" description="Polar residues" evidence="1">
    <location>
        <begin position="71"/>
        <end position="83"/>
    </location>
</feature>
<reference evidence="2" key="1">
    <citation type="submission" date="2021-10" db="EMBL/GenBank/DDBJ databases">
        <authorList>
            <person name="Piombo E."/>
        </authorList>
    </citation>
    <scope>NUCLEOTIDE SEQUENCE</scope>
</reference>
<evidence type="ECO:0000313" key="3">
    <source>
        <dbReference type="Proteomes" id="UP000696573"/>
    </source>
</evidence>
<protein>
    <submittedName>
        <fullName evidence="2">Uncharacterized protein</fullName>
    </submittedName>
</protein>
<evidence type="ECO:0000313" key="2">
    <source>
        <dbReference type="EMBL" id="CAH0018161.1"/>
    </source>
</evidence>
<sequence length="135" mass="14901">MVYGMVMVMVATTGAEMLPIVMRWIRMKMRPPPVRTVPKRGKESYREMIHRAVETGSSKQVIQPLELPTDVQPSTNANETSPDGTKPTADGWSGGTACNELNWQEETSTADTTSGWDVPNDCDEVEPVQSTDSGW</sequence>
<gene>
    <name evidence="2" type="ORF">CRHIZ90672A_00006545</name>
</gene>
<feature type="region of interest" description="Disordered" evidence="1">
    <location>
        <begin position="56"/>
        <end position="135"/>
    </location>
</feature>
<dbReference type="AlphaFoldDB" id="A0A9N9V700"/>
<accession>A0A9N9V700</accession>
<feature type="compositionally biased region" description="Polar residues" evidence="1">
    <location>
        <begin position="99"/>
        <end position="115"/>
    </location>
</feature>
<organism evidence="2 3">
    <name type="scientific">Clonostachys rhizophaga</name>
    <dbReference type="NCBI Taxonomy" id="160324"/>
    <lineage>
        <taxon>Eukaryota</taxon>
        <taxon>Fungi</taxon>
        <taxon>Dikarya</taxon>
        <taxon>Ascomycota</taxon>
        <taxon>Pezizomycotina</taxon>
        <taxon>Sordariomycetes</taxon>
        <taxon>Hypocreomycetidae</taxon>
        <taxon>Hypocreales</taxon>
        <taxon>Bionectriaceae</taxon>
        <taxon>Clonostachys</taxon>
    </lineage>
</organism>
<dbReference type="Proteomes" id="UP000696573">
    <property type="component" value="Unassembled WGS sequence"/>
</dbReference>
<name>A0A9N9V700_9HYPO</name>
<keyword evidence="3" id="KW-1185">Reference proteome</keyword>
<dbReference type="EMBL" id="CABFNQ020000532">
    <property type="protein sequence ID" value="CAH0018161.1"/>
    <property type="molecule type" value="Genomic_DNA"/>
</dbReference>
<comment type="caution">
    <text evidence="2">The sequence shown here is derived from an EMBL/GenBank/DDBJ whole genome shotgun (WGS) entry which is preliminary data.</text>
</comment>